<organism evidence="1 2">
    <name type="scientific">Thalassolituus oleivorans MIL-1</name>
    <dbReference type="NCBI Taxonomy" id="1298593"/>
    <lineage>
        <taxon>Bacteria</taxon>
        <taxon>Pseudomonadati</taxon>
        <taxon>Pseudomonadota</taxon>
        <taxon>Gammaproteobacteria</taxon>
        <taxon>Oceanospirillales</taxon>
        <taxon>Oceanospirillaceae</taxon>
        <taxon>Thalassolituus</taxon>
    </lineage>
</organism>
<accession>M5DUY1</accession>
<sequence length="346" mass="39631">MDNMEVLRCLCRKDILSIESVKLIVKKNTNIDIEVSSKKIRNIVGFDFSLRDERFFVTERKISYYNKKYGTTLKLQERMLKLSIPIFFYIGEGTLDRDINTINSSKYPIVRSNEWLSNNFSPEIASTYLNKYFSKSNCLGEYKDIIFEATEAYYLSMPHVAIMSLLPVFEAGLRNLQHKINGSDLTNVSSEKFESGIGSILFNWGEKVLKGYDHYPGNGYDNQVLSDFLVHLNPQCDVISSFKIFFREVLYKPSNEESNGFNRHMILHLLKNDFNSPSNFIRLFLAITHITFIEGLYNEGLSVFWPGSDADDQALGVYFRALESKIGTPRKKLVASLGFGSSHVDA</sequence>
<name>M5DUY1_9GAMM</name>
<dbReference type="AlphaFoldDB" id="M5DUY1"/>
<dbReference type="EMBL" id="HF680312">
    <property type="protein sequence ID" value="CCU73364.1"/>
    <property type="molecule type" value="Genomic_DNA"/>
</dbReference>
<gene>
    <name evidence="1" type="ORF">TOL_2968</name>
</gene>
<evidence type="ECO:0000313" key="2">
    <source>
        <dbReference type="Proteomes" id="UP000011866"/>
    </source>
</evidence>
<dbReference type="PATRIC" id="fig|1298593.3.peg.2868"/>
<proteinExistence type="predicted"/>
<reference evidence="1 2" key="1">
    <citation type="journal article" date="2013" name="Genome Announc.">
        <title>Genome Sequence of Thalassolituus oleivorans MIL-1 (DSM 14913T).</title>
        <authorList>
            <person name="Golyshin P.N."/>
            <person name="Werner J."/>
            <person name="Chernikova T.N."/>
            <person name="Tran H."/>
            <person name="Ferrer M."/>
            <person name="Yakimov M.M."/>
            <person name="Teeling H."/>
            <person name="Golyshina O.V."/>
        </authorList>
    </citation>
    <scope>NUCLEOTIDE SEQUENCE [LARGE SCALE GENOMIC DNA]</scope>
    <source>
        <strain evidence="1 2">MIL-1</strain>
    </source>
</reference>
<dbReference type="KEGG" id="tol:TOL_2968"/>
<dbReference type="eggNOG" id="ENOG5032N3M">
    <property type="taxonomic scope" value="Bacteria"/>
</dbReference>
<dbReference type="HOGENOM" id="CLU_801092_0_0_6"/>
<protein>
    <submittedName>
        <fullName evidence="1">Uncharacterized protein</fullName>
    </submittedName>
</protein>
<dbReference type="Proteomes" id="UP000011866">
    <property type="component" value="Chromosome"/>
</dbReference>
<evidence type="ECO:0000313" key="1">
    <source>
        <dbReference type="EMBL" id="CCU73364.1"/>
    </source>
</evidence>
<keyword evidence="2" id="KW-1185">Reference proteome</keyword>